<dbReference type="InterPro" id="IPR003611">
    <property type="entry name" value="NUMOD3"/>
</dbReference>
<dbReference type="RefSeq" id="WP_160647819.1">
    <property type="nucleotide sequence ID" value="NZ_SIJB01000049.1"/>
</dbReference>
<dbReference type="Pfam" id="PF07460">
    <property type="entry name" value="NUMOD3"/>
    <property type="match status" value="1"/>
</dbReference>
<dbReference type="OrthoDB" id="1707740at2"/>
<dbReference type="Proteomes" id="UP000448943">
    <property type="component" value="Unassembled WGS sequence"/>
</dbReference>
<protein>
    <recommendedName>
        <fullName evidence="1">Nuclease associated modular domain-containing protein</fullName>
    </recommendedName>
</protein>
<feature type="domain" description="Nuclease associated modular" evidence="1">
    <location>
        <begin position="115"/>
        <end position="133"/>
    </location>
</feature>
<evidence type="ECO:0000313" key="3">
    <source>
        <dbReference type="Proteomes" id="UP000448943"/>
    </source>
</evidence>
<proteinExistence type="predicted"/>
<comment type="caution">
    <text evidence="2">The sequence shown here is derived from an EMBL/GenBank/DDBJ whole genome shotgun (WGS) entry which is preliminary data.</text>
</comment>
<accession>A0A6N9Q824</accession>
<keyword evidence="3" id="KW-1185">Reference proteome</keyword>
<sequence>MFYVYEWFIVDTFEVFYVGKGNGIRRFELHNRSKYFNNVYNKYNCAVRLVHQHLTNEEACKLEIERIAELKCIGQARCNFTSGGTGFSEGSLNPRYINPPIGKKNPMYGVRMTKEANHFYGNKHTEQTKQKISANRKGKGARYGKDNPMFGKGFKGKDNYMYGKTGIKHHNSKAYNITYKNGDIEILHAKACEKKFGIAFVRVRHTGGLLHYKKKSKNDIYEGAKVDIIGTCND</sequence>
<reference evidence="2 3" key="1">
    <citation type="submission" date="2019-01" db="EMBL/GenBank/DDBJ databases">
        <title>Chengkuizengella sp. nov., isolated from deep-sea sediment of East Pacific Ocean.</title>
        <authorList>
            <person name="Yang J."/>
            <person name="Lai Q."/>
            <person name="Shao Z."/>
        </authorList>
    </citation>
    <scope>NUCLEOTIDE SEQUENCE [LARGE SCALE GENOMIC DNA]</scope>
    <source>
        <strain evidence="2 3">YPA3-1-1</strain>
    </source>
</reference>
<name>A0A6N9Q824_9BACL</name>
<organism evidence="2 3">
    <name type="scientific">Chengkuizengella marina</name>
    <dbReference type="NCBI Taxonomy" id="2507566"/>
    <lineage>
        <taxon>Bacteria</taxon>
        <taxon>Bacillati</taxon>
        <taxon>Bacillota</taxon>
        <taxon>Bacilli</taxon>
        <taxon>Bacillales</taxon>
        <taxon>Paenibacillaceae</taxon>
        <taxon>Chengkuizengella</taxon>
    </lineage>
</organism>
<dbReference type="GO" id="GO:0003677">
    <property type="term" value="F:DNA binding"/>
    <property type="evidence" value="ECO:0007669"/>
    <property type="project" value="InterPro"/>
</dbReference>
<gene>
    <name evidence="2" type="ORF">ERL59_18790</name>
</gene>
<dbReference type="AlphaFoldDB" id="A0A6N9Q824"/>
<evidence type="ECO:0000313" key="2">
    <source>
        <dbReference type="EMBL" id="NBI31002.1"/>
    </source>
</evidence>
<evidence type="ECO:0000259" key="1">
    <source>
        <dbReference type="Pfam" id="PF07460"/>
    </source>
</evidence>
<dbReference type="EMBL" id="SIJB01000049">
    <property type="protein sequence ID" value="NBI31002.1"/>
    <property type="molecule type" value="Genomic_DNA"/>
</dbReference>
<dbReference type="SUPFAM" id="SSF64496">
    <property type="entry name" value="DNA-binding domain of intron-encoded endonucleases"/>
    <property type="match status" value="1"/>
</dbReference>